<dbReference type="InterPro" id="IPR058753">
    <property type="entry name" value="TIL_OTOGL_Mucin"/>
</dbReference>
<protein>
    <recommendedName>
        <fullName evidence="3">VWFD domain-containing protein</fullName>
    </recommendedName>
</protein>
<dbReference type="PROSITE" id="PS51233">
    <property type="entry name" value="VWFD"/>
    <property type="match status" value="1"/>
</dbReference>
<dbReference type="PANTHER" id="PTHR47246:SF1">
    <property type="entry name" value="MUCIN-19"/>
    <property type="match status" value="1"/>
</dbReference>
<keyword evidence="5" id="KW-1185">Reference proteome</keyword>
<dbReference type="Proteomes" id="UP000314986">
    <property type="component" value="Unassembled WGS sequence"/>
</dbReference>
<comment type="subcellular location">
    <subcellularLocation>
        <location evidence="1">Secreted</location>
    </subcellularLocation>
</comment>
<dbReference type="PANTHER" id="PTHR47246">
    <property type="entry name" value="MUCIN-19"/>
    <property type="match status" value="1"/>
</dbReference>
<dbReference type="STRING" id="7868.ENSCMIP00000034635"/>
<evidence type="ECO:0000313" key="4">
    <source>
        <dbReference type="Ensembl" id="ENSCMIP00000034635.1"/>
    </source>
</evidence>
<dbReference type="SMART" id="SM00832">
    <property type="entry name" value="C8"/>
    <property type="match status" value="1"/>
</dbReference>
<name>A0A4W3JRM4_CALMI</name>
<evidence type="ECO:0000259" key="3">
    <source>
        <dbReference type="PROSITE" id="PS51233"/>
    </source>
</evidence>
<feature type="domain" description="VWFD" evidence="3">
    <location>
        <begin position="1"/>
        <end position="55"/>
    </location>
</feature>
<evidence type="ECO:0000256" key="2">
    <source>
        <dbReference type="ARBA" id="ARBA00022525"/>
    </source>
</evidence>
<organism evidence="4 5">
    <name type="scientific">Callorhinchus milii</name>
    <name type="common">Ghost shark</name>
    <dbReference type="NCBI Taxonomy" id="7868"/>
    <lineage>
        <taxon>Eukaryota</taxon>
        <taxon>Metazoa</taxon>
        <taxon>Chordata</taxon>
        <taxon>Craniata</taxon>
        <taxon>Vertebrata</taxon>
        <taxon>Chondrichthyes</taxon>
        <taxon>Holocephali</taxon>
        <taxon>Chimaeriformes</taxon>
        <taxon>Callorhinchidae</taxon>
        <taxon>Callorhinchus</taxon>
    </lineage>
</organism>
<dbReference type="InterPro" id="IPR001846">
    <property type="entry name" value="VWF_type-D"/>
</dbReference>
<sequence length="200" mass="22379">TPSSPSSWGSQSNKVCGLCGNFNGNVADDLTTKWNSLVTNPIEFGNSWKSTIACSDVKDQAFPCERNPYCLSWAQRKCSMMKNTLFEACHKKVDPMPYYDACVQEACACDMEGKYLGFCTAVAVYAEACNKAGVCIHWRNPELCPVFCDYYDDPGECSWHYKPCGIMTSKTCSDHHIGKKFSEVLEGAFKHYFNFISLVI</sequence>
<dbReference type="AlphaFoldDB" id="A0A4W3JRM4"/>
<accession>A0A4W3JRM4</accession>
<dbReference type="InterPro" id="IPR014853">
    <property type="entry name" value="VWF/SSPO/ZAN-like_Cys-rich_dom"/>
</dbReference>
<dbReference type="InParanoid" id="A0A4W3JRM4"/>
<reference evidence="5" key="2">
    <citation type="journal article" date="2007" name="PLoS Biol.">
        <title>Survey sequencing and comparative analysis of the elephant shark (Callorhinchus milii) genome.</title>
        <authorList>
            <person name="Venkatesh B."/>
            <person name="Kirkness E.F."/>
            <person name="Loh Y.H."/>
            <person name="Halpern A.L."/>
            <person name="Lee A.P."/>
            <person name="Johnson J."/>
            <person name="Dandona N."/>
            <person name="Viswanathan L.D."/>
            <person name="Tay A."/>
            <person name="Venter J.C."/>
            <person name="Strausberg R.L."/>
            <person name="Brenner S."/>
        </authorList>
    </citation>
    <scope>NUCLEOTIDE SEQUENCE [LARGE SCALE GENOMIC DNA]</scope>
</reference>
<dbReference type="Pfam" id="PF08742">
    <property type="entry name" value="C8"/>
    <property type="match status" value="1"/>
</dbReference>
<evidence type="ECO:0000313" key="5">
    <source>
        <dbReference type="Proteomes" id="UP000314986"/>
    </source>
</evidence>
<proteinExistence type="predicted"/>
<dbReference type="GeneTree" id="ENSGT00940000164528"/>
<reference evidence="5" key="1">
    <citation type="journal article" date="2006" name="Science">
        <title>Ancient noncoding elements conserved in the human genome.</title>
        <authorList>
            <person name="Venkatesh B."/>
            <person name="Kirkness E.F."/>
            <person name="Loh Y.H."/>
            <person name="Halpern A.L."/>
            <person name="Lee A.P."/>
            <person name="Johnson J."/>
            <person name="Dandona N."/>
            <person name="Viswanathan L.D."/>
            <person name="Tay A."/>
            <person name="Venter J.C."/>
            <person name="Strausberg R.L."/>
            <person name="Brenner S."/>
        </authorList>
    </citation>
    <scope>NUCLEOTIDE SEQUENCE [LARGE SCALE GENOMIC DNA]</scope>
</reference>
<reference evidence="5" key="3">
    <citation type="journal article" date="2014" name="Nature">
        <title>Elephant shark genome provides unique insights into gnathostome evolution.</title>
        <authorList>
            <consortium name="International Elephant Shark Genome Sequencing Consortium"/>
            <person name="Venkatesh B."/>
            <person name="Lee A.P."/>
            <person name="Ravi V."/>
            <person name="Maurya A.K."/>
            <person name="Lian M.M."/>
            <person name="Swann J.B."/>
            <person name="Ohta Y."/>
            <person name="Flajnik M.F."/>
            <person name="Sutoh Y."/>
            <person name="Kasahara M."/>
            <person name="Hoon S."/>
            <person name="Gangu V."/>
            <person name="Roy S.W."/>
            <person name="Irimia M."/>
            <person name="Korzh V."/>
            <person name="Kondrychyn I."/>
            <person name="Lim Z.W."/>
            <person name="Tay B.H."/>
            <person name="Tohari S."/>
            <person name="Kong K.W."/>
            <person name="Ho S."/>
            <person name="Lorente-Galdos B."/>
            <person name="Quilez J."/>
            <person name="Marques-Bonet T."/>
            <person name="Raney B.J."/>
            <person name="Ingham P.W."/>
            <person name="Tay A."/>
            <person name="Hillier L.W."/>
            <person name="Minx P."/>
            <person name="Boehm T."/>
            <person name="Wilson R.K."/>
            <person name="Brenner S."/>
            <person name="Warren W.C."/>
        </authorList>
    </citation>
    <scope>NUCLEOTIDE SEQUENCE [LARGE SCALE GENOMIC DNA]</scope>
</reference>
<reference evidence="4" key="4">
    <citation type="submission" date="2025-08" db="UniProtKB">
        <authorList>
            <consortium name="Ensembl"/>
        </authorList>
    </citation>
    <scope>IDENTIFICATION</scope>
</reference>
<keyword evidence="2" id="KW-0964">Secreted</keyword>
<dbReference type="Ensembl" id="ENSCMIT00000035155.1">
    <property type="protein sequence ID" value="ENSCMIP00000034635.1"/>
    <property type="gene ID" value="ENSCMIG00000014679.1"/>
</dbReference>
<dbReference type="OMA" id="NNDFMLR"/>
<dbReference type="Pfam" id="PF25962">
    <property type="entry name" value="TIL_OTOGL_Mucin"/>
    <property type="match status" value="1"/>
</dbReference>
<evidence type="ECO:0000256" key="1">
    <source>
        <dbReference type="ARBA" id="ARBA00004613"/>
    </source>
</evidence>
<reference evidence="4" key="5">
    <citation type="submission" date="2025-09" db="UniProtKB">
        <authorList>
            <consortium name="Ensembl"/>
        </authorList>
    </citation>
    <scope>IDENTIFICATION</scope>
</reference>
<dbReference type="GO" id="GO:0005576">
    <property type="term" value="C:extracellular region"/>
    <property type="evidence" value="ECO:0007669"/>
    <property type="project" value="UniProtKB-SubCell"/>
</dbReference>
<dbReference type="Pfam" id="PF00094">
    <property type="entry name" value="VWD"/>
    <property type="match status" value="1"/>
</dbReference>